<dbReference type="InterPro" id="IPR034735">
    <property type="entry name" value="NEMO_ZF"/>
</dbReference>
<dbReference type="Ensembl" id="ENSLACT00000004793.1">
    <property type="protein sequence ID" value="ENSLACP00000004753.1"/>
    <property type="gene ID" value="ENSLACG00000004224.1"/>
</dbReference>
<dbReference type="eggNOG" id="ENOG502R4ZD">
    <property type="taxonomic scope" value="Eukaryota"/>
</dbReference>
<dbReference type="FunFam" id="1.20.5.990:FF:000003">
    <property type="entry name" value="NF-kappa-B essential modulator isoform X1"/>
    <property type="match status" value="1"/>
</dbReference>
<evidence type="ECO:0000256" key="14">
    <source>
        <dbReference type="ARBA" id="ARBA00023163"/>
    </source>
</evidence>
<dbReference type="EMBL" id="AFYH01214965">
    <property type="status" value="NOT_ANNOTATED_CDS"/>
    <property type="molecule type" value="Genomic_DNA"/>
</dbReference>
<evidence type="ECO:0000256" key="4">
    <source>
        <dbReference type="ARBA" id="ARBA00022499"/>
    </source>
</evidence>
<keyword evidence="5" id="KW-0597">Phosphoprotein</keyword>
<gene>
    <name evidence="24" type="primary">IKBKG</name>
</gene>
<dbReference type="CDD" id="cd09803">
    <property type="entry name" value="UBAN"/>
    <property type="match status" value="1"/>
</dbReference>
<evidence type="ECO:0000256" key="16">
    <source>
        <dbReference type="ARBA" id="ARBA00040893"/>
    </source>
</evidence>
<evidence type="ECO:0000256" key="2">
    <source>
        <dbReference type="ARBA" id="ARBA00004496"/>
    </source>
</evidence>
<dbReference type="FunCoup" id="H3A532">
    <property type="interactions" value="1790"/>
</dbReference>
<keyword evidence="12 21" id="KW-0175">Coiled coil</keyword>
<dbReference type="GO" id="GO:0008385">
    <property type="term" value="C:IkappaB kinase complex"/>
    <property type="evidence" value="ECO:0007669"/>
    <property type="project" value="TreeGrafter"/>
</dbReference>
<dbReference type="EMBL" id="AFYH01214964">
    <property type="status" value="NOT_ANNOTATED_CDS"/>
    <property type="molecule type" value="Genomic_DNA"/>
</dbReference>
<dbReference type="GO" id="GO:0008270">
    <property type="term" value="F:zinc ion binding"/>
    <property type="evidence" value="ECO:0007669"/>
    <property type="project" value="UniProtKB-KW"/>
</dbReference>
<dbReference type="InterPro" id="IPR032419">
    <property type="entry name" value="CC2-LZ_dom"/>
</dbReference>
<evidence type="ECO:0000256" key="1">
    <source>
        <dbReference type="ARBA" id="ARBA00004123"/>
    </source>
</evidence>
<dbReference type="InterPro" id="IPR021063">
    <property type="entry name" value="NEMO_N"/>
</dbReference>
<evidence type="ECO:0000256" key="3">
    <source>
        <dbReference type="ARBA" id="ARBA00022490"/>
    </source>
</evidence>
<evidence type="ECO:0000256" key="18">
    <source>
        <dbReference type="ARBA" id="ARBA00041660"/>
    </source>
</evidence>
<keyword evidence="8 20" id="KW-0863">Zinc-finger</keyword>
<keyword evidence="15" id="KW-0539">Nucleus</keyword>
<evidence type="ECO:0000256" key="20">
    <source>
        <dbReference type="PROSITE-ProRule" id="PRU01142"/>
    </source>
</evidence>
<evidence type="ECO:0000256" key="21">
    <source>
        <dbReference type="SAM" id="Coils"/>
    </source>
</evidence>
<keyword evidence="25" id="KW-1185">Reference proteome</keyword>
<dbReference type="GO" id="GO:0070530">
    <property type="term" value="F:K63-linked polyubiquitin modification-dependent protein binding"/>
    <property type="evidence" value="ECO:0007669"/>
    <property type="project" value="InterPro"/>
</dbReference>
<feature type="region of interest" description="Disordered" evidence="22">
    <location>
        <begin position="16"/>
        <end position="38"/>
    </location>
</feature>
<keyword evidence="9" id="KW-0862">Zinc</keyword>
<dbReference type="Pfam" id="PF16516">
    <property type="entry name" value="CC2-LZ"/>
    <property type="match status" value="1"/>
</dbReference>
<reference evidence="25" key="1">
    <citation type="submission" date="2011-08" db="EMBL/GenBank/DDBJ databases">
        <title>The draft genome of Latimeria chalumnae.</title>
        <authorList>
            <person name="Di Palma F."/>
            <person name="Alfoldi J."/>
            <person name="Johnson J."/>
            <person name="Berlin A."/>
            <person name="Gnerre S."/>
            <person name="Jaffe D."/>
            <person name="MacCallum I."/>
            <person name="Young S."/>
            <person name="Walker B.J."/>
            <person name="Lander E."/>
            <person name="Lindblad-Toh K."/>
        </authorList>
    </citation>
    <scope>NUCLEOTIDE SEQUENCE [LARGE SCALE GENOMIC DNA]</scope>
    <source>
        <strain evidence="25">Wild caught</strain>
    </source>
</reference>
<dbReference type="Gene3D" id="1.20.5.390">
    <property type="entry name" value="L1 transposable element, trimerization domain"/>
    <property type="match status" value="2"/>
</dbReference>
<evidence type="ECO:0000256" key="12">
    <source>
        <dbReference type="ARBA" id="ARBA00023054"/>
    </source>
</evidence>
<evidence type="ECO:0000256" key="22">
    <source>
        <dbReference type="SAM" id="MobiDB-lite"/>
    </source>
</evidence>
<evidence type="ECO:0000256" key="6">
    <source>
        <dbReference type="ARBA" id="ARBA00022723"/>
    </source>
</evidence>
<evidence type="ECO:0000256" key="9">
    <source>
        <dbReference type="ARBA" id="ARBA00022833"/>
    </source>
</evidence>
<dbReference type="PANTHER" id="PTHR31553:SF3">
    <property type="entry name" value="NF-KAPPA-B ESSENTIAL MODULATOR"/>
    <property type="match status" value="1"/>
</dbReference>
<evidence type="ECO:0000256" key="13">
    <source>
        <dbReference type="ARBA" id="ARBA00023157"/>
    </source>
</evidence>
<evidence type="ECO:0000256" key="10">
    <source>
        <dbReference type="ARBA" id="ARBA00022843"/>
    </source>
</evidence>
<dbReference type="EMBL" id="AFYH01214960">
    <property type="status" value="NOT_ANNOTATED_CDS"/>
    <property type="molecule type" value="Genomic_DNA"/>
</dbReference>
<reference evidence="24" key="2">
    <citation type="submission" date="2025-08" db="UniProtKB">
        <authorList>
            <consortium name="Ensembl"/>
        </authorList>
    </citation>
    <scope>IDENTIFICATION</scope>
</reference>
<keyword evidence="10" id="KW-0832">Ubl conjugation</keyword>
<feature type="coiled-coil region" evidence="21">
    <location>
        <begin position="99"/>
        <end position="293"/>
    </location>
</feature>
<dbReference type="InterPro" id="IPR051301">
    <property type="entry name" value="Optineurin/NFkB_EssMod"/>
</dbReference>
<dbReference type="EMBL" id="AFYH01214961">
    <property type="status" value="NOT_ANNOTATED_CDS"/>
    <property type="molecule type" value="Genomic_DNA"/>
</dbReference>
<evidence type="ECO:0000256" key="7">
    <source>
        <dbReference type="ARBA" id="ARBA00022763"/>
    </source>
</evidence>
<dbReference type="EMBL" id="AFYH01214963">
    <property type="status" value="NOT_ANNOTATED_CDS"/>
    <property type="molecule type" value="Genomic_DNA"/>
</dbReference>
<dbReference type="GO" id="GO:0006974">
    <property type="term" value="P:DNA damage response"/>
    <property type="evidence" value="ECO:0007669"/>
    <property type="project" value="UniProtKB-KW"/>
</dbReference>
<proteinExistence type="predicted"/>
<dbReference type="EMBL" id="AFYH01214966">
    <property type="status" value="NOT_ANNOTATED_CDS"/>
    <property type="molecule type" value="Genomic_DNA"/>
</dbReference>
<dbReference type="Gene3D" id="1.20.5.990">
    <property type="entry name" value="Nemo cc2-lz domain - 1d5 darpin complex"/>
    <property type="match status" value="1"/>
</dbReference>
<keyword evidence="14" id="KW-0804">Transcription</keyword>
<dbReference type="OMA" id="TCWMSRP"/>
<reference evidence="24" key="3">
    <citation type="submission" date="2025-09" db="UniProtKB">
        <authorList>
            <consortium name="Ensembl"/>
        </authorList>
    </citation>
    <scope>IDENTIFICATION</scope>
</reference>
<dbReference type="PANTHER" id="PTHR31553">
    <property type="entry name" value="NF-KAPPA-B ESSENTIAL MODULATOR"/>
    <property type="match status" value="1"/>
</dbReference>
<dbReference type="Proteomes" id="UP000008672">
    <property type="component" value="Unassembled WGS sequence"/>
</dbReference>
<dbReference type="FunFam" id="1.20.5.390:FF:000002">
    <property type="entry name" value="NF-kappa-B essential modulator isoform X1"/>
    <property type="match status" value="1"/>
</dbReference>
<keyword evidence="13" id="KW-1015">Disulfide bond</keyword>
<feature type="coiled-coil region" evidence="21">
    <location>
        <begin position="318"/>
        <end position="352"/>
    </location>
</feature>
<keyword evidence="3" id="KW-0963">Cytoplasm</keyword>
<name>H3A532_LATCH</name>
<evidence type="ECO:0000259" key="23">
    <source>
        <dbReference type="PROSITE" id="PS51801"/>
    </source>
</evidence>
<dbReference type="EMBL" id="AFYH01214959">
    <property type="status" value="NOT_ANNOTATED_CDS"/>
    <property type="molecule type" value="Genomic_DNA"/>
</dbReference>
<evidence type="ECO:0000313" key="25">
    <source>
        <dbReference type="Proteomes" id="UP000008672"/>
    </source>
</evidence>
<dbReference type="GO" id="GO:0043123">
    <property type="term" value="P:positive regulation of canonical NF-kappaB signal transduction"/>
    <property type="evidence" value="ECO:0007669"/>
    <property type="project" value="TreeGrafter"/>
</dbReference>
<dbReference type="STRING" id="7897.ENSLACP00000004753"/>
<dbReference type="EMBL" id="AFYH01214967">
    <property type="status" value="NOT_ANNOTATED_CDS"/>
    <property type="molecule type" value="Genomic_DNA"/>
</dbReference>
<dbReference type="EMBL" id="AFYH01214958">
    <property type="status" value="NOT_ANNOTATED_CDS"/>
    <property type="molecule type" value="Genomic_DNA"/>
</dbReference>
<evidence type="ECO:0000256" key="8">
    <source>
        <dbReference type="ARBA" id="ARBA00022771"/>
    </source>
</evidence>
<dbReference type="AlphaFoldDB" id="H3A532"/>
<keyword evidence="7" id="KW-0227">DNA damage</keyword>
<evidence type="ECO:0000256" key="15">
    <source>
        <dbReference type="ARBA" id="ARBA00023242"/>
    </source>
</evidence>
<dbReference type="PROSITE" id="PS51801">
    <property type="entry name" value="ZF_CCHC_NOA"/>
    <property type="match status" value="1"/>
</dbReference>
<dbReference type="InParanoid" id="H3A532"/>
<sequence>WMSLDRATPIHKMVQPSGSLRNECDMNSGGSSLGSRRPDLPLELNSQEALQRLQAENYDLRVIPEAMRQSNLALRERYDELLAFRARNKEEKDFMLERFKEARCLVEKLSQEKVEIQHQLEEAYRDMEQLRTGNKQLTEDKASLKSQVTSLLGELKESQSCLENCMKEKTQLDERKYRATSESLKTQEREYETQKRQHNVLVDQLRMQVQNLEPALKLERQNASEEKRKLAQLQAAYHQLFQDYDQHIKTTMESKKRNRGMDREQFEDLKQQLQQAEEALVSKQEYIDKLKEEAEQSKMVLEEIPVLKAQAEIFKADFLAERQARENLHEQKERLQEQLQQLRAELDGASSKPVGRASRASRARIEEMQQRHMEPFRAALPPQEHLPRHFKIFSHTDAGRRRSIPEEQPDYCCPKCQYQAPDMDTLQIHVMDCIQ</sequence>
<keyword evidence="11" id="KW-0805">Transcription regulation</keyword>
<evidence type="ECO:0000256" key="19">
    <source>
        <dbReference type="ARBA" id="ARBA00043239"/>
    </source>
</evidence>
<evidence type="ECO:0000256" key="5">
    <source>
        <dbReference type="ARBA" id="ARBA00022553"/>
    </source>
</evidence>
<keyword evidence="6" id="KW-0479">Metal-binding</keyword>
<dbReference type="EMBL" id="AFYH01214962">
    <property type="status" value="NOT_ANNOTATED_CDS"/>
    <property type="molecule type" value="Genomic_DNA"/>
</dbReference>
<dbReference type="GeneTree" id="ENSGT00530000063808"/>
<dbReference type="Pfam" id="PF11577">
    <property type="entry name" value="NEMO"/>
    <property type="match status" value="1"/>
</dbReference>
<keyword evidence="4" id="KW-1017">Isopeptide bond</keyword>
<evidence type="ECO:0000313" key="24">
    <source>
        <dbReference type="Ensembl" id="ENSLACP00000004753.1"/>
    </source>
</evidence>
<evidence type="ECO:0000256" key="17">
    <source>
        <dbReference type="ARBA" id="ARBA00041525"/>
    </source>
</evidence>
<organism evidence="24 25">
    <name type="scientific">Latimeria chalumnae</name>
    <name type="common">Coelacanth</name>
    <dbReference type="NCBI Taxonomy" id="7897"/>
    <lineage>
        <taxon>Eukaryota</taxon>
        <taxon>Metazoa</taxon>
        <taxon>Chordata</taxon>
        <taxon>Craniata</taxon>
        <taxon>Vertebrata</taxon>
        <taxon>Euteleostomi</taxon>
        <taxon>Coelacanthiformes</taxon>
        <taxon>Coelacanthidae</taxon>
        <taxon>Latimeria</taxon>
    </lineage>
</organism>
<dbReference type="Pfam" id="PF18414">
    <property type="entry name" value="zf_C2H2_10"/>
    <property type="match status" value="1"/>
</dbReference>
<comment type="subcellular location">
    <subcellularLocation>
        <location evidence="2">Cytoplasm</location>
    </subcellularLocation>
    <subcellularLocation>
        <location evidence="1">Nucleus</location>
    </subcellularLocation>
</comment>
<protein>
    <recommendedName>
        <fullName evidence="16">NF-kappa-B essential modulator</fullName>
    </recommendedName>
    <alternativeName>
        <fullName evidence="18">IkB kinase-associated protein 1</fullName>
    </alternativeName>
    <alternativeName>
        <fullName evidence="19">Inhibitor of nuclear factor kappa-B kinase subunit gamma</fullName>
    </alternativeName>
    <alternativeName>
        <fullName evidence="17">NF-kappa-B essential modifier</fullName>
    </alternativeName>
</protein>
<accession>H3A532</accession>
<evidence type="ECO:0000256" key="11">
    <source>
        <dbReference type="ARBA" id="ARBA00023015"/>
    </source>
</evidence>
<dbReference type="GO" id="GO:0005634">
    <property type="term" value="C:nucleus"/>
    <property type="evidence" value="ECO:0007669"/>
    <property type="project" value="UniProtKB-SubCell"/>
</dbReference>
<feature type="domain" description="CCHC NOA-type" evidence="23">
    <location>
        <begin position="405"/>
        <end position="435"/>
    </location>
</feature>